<name>A0A0Q5T4M4_DROER</name>
<organism evidence="1 2">
    <name type="scientific">Drosophila erecta</name>
    <name type="common">Fruit fly</name>
    <dbReference type="NCBI Taxonomy" id="7220"/>
    <lineage>
        <taxon>Eukaryota</taxon>
        <taxon>Metazoa</taxon>
        <taxon>Ecdysozoa</taxon>
        <taxon>Arthropoda</taxon>
        <taxon>Hexapoda</taxon>
        <taxon>Insecta</taxon>
        <taxon>Pterygota</taxon>
        <taxon>Neoptera</taxon>
        <taxon>Endopterygota</taxon>
        <taxon>Diptera</taxon>
        <taxon>Brachycera</taxon>
        <taxon>Muscomorpha</taxon>
        <taxon>Ephydroidea</taxon>
        <taxon>Drosophilidae</taxon>
        <taxon>Drosophila</taxon>
        <taxon>Sophophora</taxon>
    </lineage>
</organism>
<reference evidence="1 2" key="2">
    <citation type="journal article" date="2008" name="Bioinformatics">
        <title>Assembly reconciliation.</title>
        <authorList>
            <person name="Zimin A.V."/>
            <person name="Smith D.R."/>
            <person name="Sutton G."/>
            <person name="Yorke J.A."/>
        </authorList>
    </citation>
    <scope>NUCLEOTIDE SEQUENCE [LARGE SCALE GENOMIC DNA]</scope>
    <source>
        <strain evidence="1 2">TSC#14021-0224.01</strain>
    </source>
</reference>
<dbReference type="OrthoDB" id="73997at2759"/>
<sequence>MNDLNLRVAALKLCAHPKRFAELRDALVPLPNTWIAAPHDFVRQFAAAKSSAEQVQVVKDVFYGDQQQDHEKVPRFLADLLLASPLRHAVRNQLTKLFSDNALAKQKAMPHHRHARHILLQALEQSLSEMASSLAVITPPVSHERTNDVFASANACLQNFPFGREALGKQVHLFAPLLTTALERYWTDI</sequence>
<dbReference type="AlphaFoldDB" id="A0A0Q5T4M4"/>
<dbReference type="Proteomes" id="UP000008711">
    <property type="component" value="Unassembled WGS sequence"/>
</dbReference>
<protein>
    <submittedName>
        <fullName evidence="1">Uncharacterized protein, isoform A</fullName>
    </submittedName>
</protein>
<evidence type="ECO:0000313" key="2">
    <source>
        <dbReference type="Proteomes" id="UP000008711"/>
    </source>
</evidence>
<evidence type="ECO:0000313" key="1">
    <source>
        <dbReference type="EMBL" id="KQS30111.1"/>
    </source>
</evidence>
<dbReference type="EMBL" id="CH954180">
    <property type="protein sequence ID" value="KQS30111.1"/>
    <property type="molecule type" value="Genomic_DNA"/>
</dbReference>
<keyword evidence="2" id="KW-1185">Reference proteome</keyword>
<accession>A0A0Q5T4M4</accession>
<gene>
    <name evidence="1" type="primary">Dere\GG26521</name>
    <name evidence="1" type="synonym">GG26521</name>
    <name evidence="1" type="ORF">Dere_GG26521</name>
</gene>
<reference evidence="1 2" key="1">
    <citation type="journal article" date="2007" name="Nature">
        <title>Evolution of genes and genomes on the Drosophila phylogeny.</title>
        <authorList>
            <consortium name="Drosophila 12 Genomes Consortium"/>
            <person name="Clark A.G."/>
            <person name="Eisen M.B."/>
            <person name="Smith D.R."/>
            <person name="Bergman C.M."/>
            <person name="Oliver B."/>
            <person name="Markow T.A."/>
            <person name="Kaufman T.C."/>
            <person name="Kellis M."/>
            <person name="Gelbart W."/>
            <person name="Iyer V.N."/>
            <person name="Pollard D.A."/>
            <person name="Sackton T.B."/>
            <person name="Larracuente A.M."/>
            <person name="Singh N.D."/>
            <person name="Abad J.P."/>
            <person name="Abt D.N."/>
            <person name="Adryan B."/>
            <person name="Aguade M."/>
            <person name="Akashi H."/>
            <person name="Anderson W.W."/>
            <person name="Aquadro C.F."/>
            <person name="Ardell D.H."/>
            <person name="Arguello R."/>
            <person name="Artieri C.G."/>
            <person name="Barbash D.A."/>
            <person name="Barker D."/>
            <person name="Barsanti P."/>
            <person name="Batterham P."/>
            <person name="Batzoglou S."/>
            <person name="Begun D."/>
            <person name="Bhutkar A."/>
            <person name="Blanco E."/>
            <person name="Bosak S.A."/>
            <person name="Bradley R.K."/>
            <person name="Brand A.D."/>
            <person name="Brent M.R."/>
            <person name="Brooks A.N."/>
            <person name="Brown R.H."/>
            <person name="Butlin R.K."/>
            <person name="Caggese C."/>
            <person name="Calvi B.R."/>
            <person name="Bernardo de Carvalho A."/>
            <person name="Caspi A."/>
            <person name="Castrezana S."/>
            <person name="Celniker S.E."/>
            <person name="Chang J.L."/>
            <person name="Chapple C."/>
            <person name="Chatterji S."/>
            <person name="Chinwalla A."/>
            <person name="Civetta A."/>
            <person name="Clifton S.W."/>
            <person name="Comeron J.M."/>
            <person name="Costello J.C."/>
            <person name="Coyne J.A."/>
            <person name="Daub J."/>
            <person name="David R.G."/>
            <person name="Delcher A.L."/>
            <person name="Delehaunty K."/>
            <person name="Do C.B."/>
            <person name="Ebling H."/>
            <person name="Edwards K."/>
            <person name="Eickbush T."/>
            <person name="Evans J.D."/>
            <person name="Filipski A."/>
            <person name="Findeiss S."/>
            <person name="Freyhult E."/>
            <person name="Fulton L."/>
            <person name="Fulton R."/>
            <person name="Garcia A.C."/>
            <person name="Gardiner A."/>
            <person name="Garfield D.A."/>
            <person name="Garvin B.E."/>
            <person name="Gibson G."/>
            <person name="Gilbert D."/>
            <person name="Gnerre S."/>
            <person name="Godfrey J."/>
            <person name="Good R."/>
            <person name="Gotea V."/>
            <person name="Gravely B."/>
            <person name="Greenberg A.J."/>
            <person name="Griffiths-Jones S."/>
            <person name="Gross S."/>
            <person name="Guigo R."/>
            <person name="Gustafson E.A."/>
            <person name="Haerty W."/>
            <person name="Hahn M.W."/>
            <person name="Halligan D.L."/>
            <person name="Halpern A.L."/>
            <person name="Halter G.M."/>
            <person name="Han M.V."/>
            <person name="Heger A."/>
            <person name="Hillier L."/>
            <person name="Hinrichs A.S."/>
            <person name="Holmes I."/>
            <person name="Hoskins R.A."/>
            <person name="Hubisz M.J."/>
            <person name="Hultmark D."/>
            <person name="Huntley M.A."/>
            <person name="Jaffe D.B."/>
            <person name="Jagadeeshan S."/>
            <person name="Jeck W.R."/>
            <person name="Johnson J."/>
            <person name="Jones C.D."/>
            <person name="Jordan W.C."/>
            <person name="Karpen G.H."/>
            <person name="Kataoka E."/>
            <person name="Keightley P.D."/>
            <person name="Kheradpour P."/>
            <person name="Kirkness E.F."/>
            <person name="Koerich L.B."/>
            <person name="Kristiansen K."/>
            <person name="Kudrna D."/>
            <person name="Kulathinal R.J."/>
            <person name="Kumar S."/>
            <person name="Kwok R."/>
            <person name="Lander E."/>
            <person name="Langley C.H."/>
            <person name="Lapoint R."/>
            <person name="Lazzaro B.P."/>
            <person name="Lee S.J."/>
            <person name="Levesque L."/>
            <person name="Li R."/>
            <person name="Lin C.F."/>
            <person name="Lin M.F."/>
            <person name="Lindblad-Toh K."/>
            <person name="Llopart A."/>
            <person name="Long M."/>
            <person name="Low L."/>
            <person name="Lozovsky E."/>
            <person name="Lu J."/>
            <person name="Luo M."/>
            <person name="Machado C.A."/>
            <person name="Makalowski W."/>
            <person name="Marzo M."/>
            <person name="Matsuda M."/>
            <person name="Matzkin L."/>
            <person name="McAllister B."/>
            <person name="McBride C.S."/>
            <person name="McKernan B."/>
            <person name="McKernan K."/>
            <person name="Mendez-Lago M."/>
            <person name="Minx P."/>
            <person name="Mollenhauer M.U."/>
            <person name="Montooth K."/>
            <person name="Mount S.M."/>
            <person name="Mu X."/>
            <person name="Myers E."/>
            <person name="Negre B."/>
            <person name="Newfeld S."/>
            <person name="Nielsen R."/>
            <person name="Noor M.A."/>
            <person name="O'Grady P."/>
            <person name="Pachter L."/>
            <person name="Papaceit M."/>
            <person name="Parisi M.J."/>
            <person name="Parisi M."/>
            <person name="Parts L."/>
            <person name="Pedersen J.S."/>
            <person name="Pesole G."/>
            <person name="Phillippy A.M."/>
            <person name="Ponting C.P."/>
            <person name="Pop M."/>
            <person name="Porcelli D."/>
            <person name="Powell J.R."/>
            <person name="Prohaska S."/>
            <person name="Pruitt K."/>
            <person name="Puig M."/>
            <person name="Quesneville H."/>
            <person name="Ram K.R."/>
            <person name="Rand D."/>
            <person name="Rasmussen M.D."/>
            <person name="Reed L.K."/>
            <person name="Reenan R."/>
            <person name="Reily A."/>
            <person name="Remington K.A."/>
            <person name="Rieger T.T."/>
            <person name="Ritchie M.G."/>
            <person name="Robin C."/>
            <person name="Rogers Y.H."/>
            <person name="Rohde C."/>
            <person name="Rozas J."/>
            <person name="Rubenfield M.J."/>
            <person name="Ruiz A."/>
            <person name="Russo S."/>
            <person name="Salzberg S.L."/>
            <person name="Sanchez-Gracia A."/>
            <person name="Saranga D.J."/>
            <person name="Sato H."/>
            <person name="Schaeffer S.W."/>
            <person name="Schatz M.C."/>
            <person name="Schlenke T."/>
            <person name="Schwartz R."/>
            <person name="Segarra C."/>
            <person name="Singh R.S."/>
            <person name="Sirot L."/>
            <person name="Sirota M."/>
            <person name="Sisneros N.B."/>
            <person name="Smith C.D."/>
            <person name="Smith T.F."/>
            <person name="Spieth J."/>
            <person name="Stage D.E."/>
            <person name="Stark A."/>
            <person name="Stephan W."/>
            <person name="Strausberg R.L."/>
            <person name="Strempel S."/>
            <person name="Sturgill D."/>
            <person name="Sutton G."/>
            <person name="Sutton G.G."/>
            <person name="Tao W."/>
            <person name="Teichmann S."/>
            <person name="Tobari Y.N."/>
            <person name="Tomimura Y."/>
            <person name="Tsolas J.M."/>
            <person name="Valente V.L."/>
            <person name="Venter E."/>
            <person name="Venter J.C."/>
            <person name="Vicario S."/>
            <person name="Vieira F.G."/>
            <person name="Vilella A.J."/>
            <person name="Villasante A."/>
            <person name="Walenz B."/>
            <person name="Wang J."/>
            <person name="Wasserman M."/>
            <person name="Watts T."/>
            <person name="Wilson D."/>
            <person name="Wilson R.K."/>
            <person name="Wing R.A."/>
            <person name="Wolfner M.F."/>
            <person name="Wong A."/>
            <person name="Wong G.K."/>
            <person name="Wu C.I."/>
            <person name="Wu G."/>
            <person name="Yamamoto D."/>
            <person name="Yang H.P."/>
            <person name="Yang S.P."/>
            <person name="Yorke J.A."/>
            <person name="Yoshida K."/>
            <person name="Zdobnov E."/>
            <person name="Zhang P."/>
            <person name="Zhang Y."/>
            <person name="Zimin A.V."/>
            <person name="Baldwin J."/>
            <person name="Abdouelleil A."/>
            <person name="Abdulkadir J."/>
            <person name="Abebe A."/>
            <person name="Abera B."/>
            <person name="Abreu J."/>
            <person name="Acer S.C."/>
            <person name="Aftuck L."/>
            <person name="Alexander A."/>
            <person name="An P."/>
            <person name="Anderson E."/>
            <person name="Anderson S."/>
            <person name="Arachi H."/>
            <person name="Azer M."/>
            <person name="Bachantsang P."/>
            <person name="Barry A."/>
            <person name="Bayul T."/>
            <person name="Berlin A."/>
            <person name="Bessette D."/>
            <person name="Bloom T."/>
            <person name="Blye J."/>
            <person name="Boguslavskiy L."/>
            <person name="Bonnet C."/>
            <person name="Boukhgalter B."/>
            <person name="Bourzgui I."/>
            <person name="Brown A."/>
            <person name="Cahill P."/>
            <person name="Channer S."/>
            <person name="Cheshatsang Y."/>
            <person name="Chuda L."/>
            <person name="Citroen M."/>
            <person name="Collymore A."/>
            <person name="Cooke P."/>
            <person name="Costello M."/>
            <person name="D'Aco K."/>
            <person name="Daza R."/>
            <person name="De Haan G."/>
            <person name="DeGray S."/>
            <person name="DeMaso C."/>
            <person name="Dhargay N."/>
            <person name="Dooley K."/>
            <person name="Dooley E."/>
            <person name="Doricent M."/>
            <person name="Dorje P."/>
            <person name="Dorjee K."/>
            <person name="Dupes A."/>
            <person name="Elong R."/>
            <person name="Falk J."/>
            <person name="Farina A."/>
            <person name="Faro S."/>
            <person name="Ferguson D."/>
            <person name="Fisher S."/>
            <person name="Foley C.D."/>
            <person name="Franke A."/>
            <person name="Friedrich D."/>
            <person name="Gadbois L."/>
            <person name="Gearin G."/>
            <person name="Gearin C.R."/>
            <person name="Giannoukos G."/>
            <person name="Goode T."/>
            <person name="Graham J."/>
            <person name="Grandbois E."/>
            <person name="Grewal S."/>
            <person name="Gyaltsen K."/>
            <person name="Hafez N."/>
            <person name="Hagos B."/>
            <person name="Hall J."/>
            <person name="Henson C."/>
            <person name="Hollinger A."/>
            <person name="Honan T."/>
            <person name="Huard M.D."/>
            <person name="Hughes L."/>
            <person name="Hurhula B."/>
            <person name="Husby M.E."/>
            <person name="Kamat A."/>
            <person name="Kanga B."/>
            <person name="Kashin S."/>
            <person name="Khazanovich D."/>
            <person name="Kisner P."/>
            <person name="Lance K."/>
            <person name="Lara M."/>
            <person name="Lee W."/>
            <person name="Lennon N."/>
            <person name="Letendre F."/>
            <person name="LeVine R."/>
            <person name="Lipovsky A."/>
            <person name="Liu X."/>
            <person name="Liu J."/>
            <person name="Liu S."/>
            <person name="Lokyitsang T."/>
            <person name="Lokyitsang Y."/>
            <person name="Lubonja R."/>
            <person name="Lui A."/>
            <person name="MacDonald P."/>
            <person name="Magnisalis V."/>
            <person name="Maru K."/>
            <person name="Matthews C."/>
            <person name="McCusker W."/>
            <person name="McDonough S."/>
            <person name="Mehta T."/>
            <person name="Meldrim J."/>
            <person name="Meneus L."/>
            <person name="Mihai O."/>
            <person name="Mihalev A."/>
            <person name="Mihova T."/>
            <person name="Mittelman R."/>
            <person name="Mlenga V."/>
            <person name="Montmayeur A."/>
            <person name="Mulrain L."/>
            <person name="Navidi A."/>
            <person name="Naylor J."/>
            <person name="Negash T."/>
            <person name="Nguyen T."/>
            <person name="Nguyen N."/>
            <person name="Nicol R."/>
            <person name="Norbu C."/>
            <person name="Norbu N."/>
            <person name="Novod N."/>
            <person name="O'Neill B."/>
            <person name="Osman S."/>
            <person name="Markiewicz E."/>
            <person name="Oyono O.L."/>
            <person name="Patti C."/>
            <person name="Phunkhang P."/>
            <person name="Pierre F."/>
            <person name="Priest M."/>
            <person name="Raghuraman S."/>
            <person name="Rege F."/>
            <person name="Reyes R."/>
            <person name="Rise C."/>
            <person name="Rogov P."/>
            <person name="Ross K."/>
            <person name="Ryan E."/>
            <person name="Settipalli S."/>
            <person name="Shea T."/>
            <person name="Sherpa N."/>
            <person name="Shi L."/>
            <person name="Shih D."/>
            <person name="Sparrow T."/>
            <person name="Spaulding J."/>
            <person name="Stalker J."/>
            <person name="Stange-Thomann N."/>
            <person name="Stavropoulos S."/>
            <person name="Stone C."/>
            <person name="Strader C."/>
            <person name="Tesfaye S."/>
            <person name="Thomson T."/>
            <person name="Thoulutsang Y."/>
            <person name="Thoulutsang D."/>
            <person name="Topham K."/>
            <person name="Topping I."/>
            <person name="Tsamla T."/>
            <person name="Vassiliev H."/>
            <person name="Vo A."/>
            <person name="Wangchuk T."/>
            <person name="Wangdi T."/>
            <person name="Weiand M."/>
            <person name="Wilkinson J."/>
            <person name="Wilson A."/>
            <person name="Yadav S."/>
            <person name="Young G."/>
            <person name="Yu Q."/>
            <person name="Zembek L."/>
            <person name="Zhong D."/>
            <person name="Zimmer A."/>
            <person name="Zwirko Z."/>
            <person name="Jaffe D.B."/>
            <person name="Alvarez P."/>
            <person name="Brockman W."/>
            <person name="Butler J."/>
            <person name="Chin C."/>
            <person name="Gnerre S."/>
            <person name="Grabherr M."/>
            <person name="Kleber M."/>
            <person name="Mauceli E."/>
            <person name="MacCallum I."/>
        </authorList>
    </citation>
    <scope>NUCLEOTIDE SEQUENCE [LARGE SCALE GENOMIC DNA]</scope>
    <source>
        <strain evidence="1 2">TSC#14021-0224.01</strain>
    </source>
</reference>
<proteinExistence type="predicted"/>